<organism evidence="13">
    <name type="scientific">Magnetococcus massalia (strain MO-1)</name>
    <dbReference type="NCBI Taxonomy" id="451514"/>
    <lineage>
        <taxon>Bacteria</taxon>
        <taxon>Pseudomonadati</taxon>
        <taxon>Pseudomonadota</taxon>
        <taxon>Magnetococcia</taxon>
        <taxon>Magnetococcales</taxon>
        <taxon>Magnetococcaceae</taxon>
        <taxon>Magnetococcus</taxon>
    </lineage>
</organism>
<dbReference type="InterPro" id="IPR004424">
    <property type="entry name" value="IspE"/>
</dbReference>
<evidence type="ECO:0000259" key="11">
    <source>
        <dbReference type="Pfam" id="PF00288"/>
    </source>
</evidence>
<feature type="binding site" evidence="10">
    <location>
        <begin position="96"/>
        <end position="106"/>
    </location>
    <ligand>
        <name>ATP</name>
        <dbReference type="ChEBI" id="CHEBI:30616"/>
    </ligand>
</feature>
<dbReference type="InterPro" id="IPR036554">
    <property type="entry name" value="GHMP_kinase_C_sf"/>
</dbReference>
<keyword evidence="5 10" id="KW-0547">Nucleotide-binding</keyword>
<evidence type="ECO:0000256" key="6">
    <source>
        <dbReference type="ARBA" id="ARBA00022777"/>
    </source>
</evidence>
<keyword evidence="4 10" id="KW-0808">Transferase</keyword>
<dbReference type="GO" id="GO:0005524">
    <property type="term" value="F:ATP binding"/>
    <property type="evidence" value="ECO:0007669"/>
    <property type="project" value="UniProtKB-UniRule"/>
</dbReference>
<feature type="domain" description="GHMP kinase N-terminal" evidence="11">
    <location>
        <begin position="68"/>
        <end position="146"/>
    </location>
</feature>
<dbReference type="PANTHER" id="PTHR43527:SF2">
    <property type="entry name" value="4-DIPHOSPHOCYTIDYL-2-C-METHYL-D-ERYTHRITOL KINASE, CHLOROPLASTIC"/>
    <property type="match status" value="1"/>
</dbReference>
<name>A0A1S7LII1_MAGMO</name>
<dbReference type="Gene3D" id="3.30.230.10">
    <property type="match status" value="1"/>
</dbReference>
<feature type="active site" evidence="10">
    <location>
        <position position="12"/>
    </location>
</feature>
<reference evidence="13" key="1">
    <citation type="submission" date="2015-04" db="EMBL/GenBank/DDBJ databases">
        <authorList>
            <person name="Syromyatnikov M.Y."/>
            <person name="Popov V.N."/>
        </authorList>
    </citation>
    <scope>NUCLEOTIDE SEQUENCE</scope>
    <source>
        <strain evidence="13">MO-1</strain>
    </source>
</reference>
<dbReference type="InterPro" id="IPR020568">
    <property type="entry name" value="Ribosomal_Su5_D2-typ_SF"/>
</dbReference>
<accession>A0A1S7LII1</accession>
<protein>
    <recommendedName>
        <fullName evidence="3 10">4-diphosphocytidyl-2-C-methyl-D-erythritol kinase</fullName>
        <shortName evidence="10">CMK</shortName>
        <ecNumber evidence="2 10">2.7.1.148</ecNumber>
    </recommendedName>
    <alternativeName>
        <fullName evidence="9 10">4-(cytidine-5'-diphospho)-2-C-methyl-D-erythritol kinase</fullName>
    </alternativeName>
</protein>
<evidence type="ECO:0000256" key="8">
    <source>
        <dbReference type="ARBA" id="ARBA00023229"/>
    </source>
</evidence>
<dbReference type="NCBIfam" id="NF011202">
    <property type="entry name" value="PRK14608.1"/>
    <property type="match status" value="1"/>
</dbReference>
<dbReference type="Pfam" id="PF08544">
    <property type="entry name" value="GHMP_kinases_C"/>
    <property type="match status" value="1"/>
</dbReference>
<comment type="pathway">
    <text evidence="10">Isoprenoid biosynthesis; isopentenyl diphosphate biosynthesis via DXP pathway; isopentenyl diphosphate from 1-deoxy-D-xylulose 5-phosphate: step 3/6.</text>
</comment>
<evidence type="ECO:0000256" key="4">
    <source>
        <dbReference type="ARBA" id="ARBA00022679"/>
    </source>
</evidence>
<dbReference type="SUPFAM" id="SSF54211">
    <property type="entry name" value="Ribosomal protein S5 domain 2-like"/>
    <property type="match status" value="1"/>
</dbReference>
<dbReference type="GO" id="GO:0050515">
    <property type="term" value="F:4-(cytidine 5'-diphospho)-2-C-methyl-D-erythritol kinase activity"/>
    <property type="evidence" value="ECO:0007669"/>
    <property type="project" value="UniProtKB-UniRule"/>
</dbReference>
<dbReference type="EC" id="2.7.1.148" evidence="2 10"/>
<dbReference type="GO" id="GO:0016114">
    <property type="term" value="P:terpenoid biosynthetic process"/>
    <property type="evidence" value="ECO:0007669"/>
    <property type="project" value="UniProtKB-UniRule"/>
</dbReference>
<evidence type="ECO:0000256" key="5">
    <source>
        <dbReference type="ARBA" id="ARBA00022741"/>
    </source>
</evidence>
<evidence type="ECO:0000256" key="3">
    <source>
        <dbReference type="ARBA" id="ARBA00017473"/>
    </source>
</evidence>
<dbReference type="AlphaFoldDB" id="A0A1S7LII1"/>
<feature type="domain" description="GHMP kinase C-terminal" evidence="12">
    <location>
        <begin position="218"/>
        <end position="273"/>
    </location>
</feature>
<dbReference type="PANTHER" id="PTHR43527">
    <property type="entry name" value="4-DIPHOSPHOCYTIDYL-2-C-METHYL-D-ERYTHRITOL KINASE, CHLOROPLASTIC"/>
    <property type="match status" value="1"/>
</dbReference>
<dbReference type="InterPro" id="IPR006204">
    <property type="entry name" value="GHMP_kinase_N_dom"/>
</dbReference>
<evidence type="ECO:0000259" key="12">
    <source>
        <dbReference type="Pfam" id="PF08544"/>
    </source>
</evidence>
<feature type="active site" evidence="10">
    <location>
        <position position="138"/>
    </location>
</feature>
<evidence type="ECO:0000256" key="1">
    <source>
        <dbReference type="ARBA" id="ARBA00009684"/>
    </source>
</evidence>
<evidence type="ECO:0000256" key="2">
    <source>
        <dbReference type="ARBA" id="ARBA00012052"/>
    </source>
</evidence>
<evidence type="ECO:0000256" key="10">
    <source>
        <dbReference type="HAMAP-Rule" id="MF_00061"/>
    </source>
</evidence>
<evidence type="ECO:0000256" key="7">
    <source>
        <dbReference type="ARBA" id="ARBA00022840"/>
    </source>
</evidence>
<dbReference type="HAMAP" id="MF_00061">
    <property type="entry name" value="IspE"/>
    <property type="match status" value="1"/>
</dbReference>
<dbReference type="EMBL" id="LO017727">
    <property type="protein sequence ID" value="CRH06715.1"/>
    <property type="molecule type" value="Genomic_DNA"/>
</dbReference>
<dbReference type="InterPro" id="IPR014721">
    <property type="entry name" value="Ribsml_uS5_D2-typ_fold_subgr"/>
</dbReference>
<evidence type="ECO:0000256" key="9">
    <source>
        <dbReference type="ARBA" id="ARBA00032554"/>
    </source>
</evidence>
<dbReference type="Pfam" id="PF00288">
    <property type="entry name" value="GHMP_kinases_N"/>
    <property type="match status" value="1"/>
</dbReference>
<keyword evidence="6 10" id="KW-0418">Kinase</keyword>
<comment type="catalytic activity">
    <reaction evidence="10">
        <text>4-CDP-2-C-methyl-D-erythritol + ATP = 4-CDP-2-C-methyl-D-erythritol 2-phosphate + ADP + H(+)</text>
        <dbReference type="Rhea" id="RHEA:18437"/>
        <dbReference type="ChEBI" id="CHEBI:15378"/>
        <dbReference type="ChEBI" id="CHEBI:30616"/>
        <dbReference type="ChEBI" id="CHEBI:57823"/>
        <dbReference type="ChEBI" id="CHEBI:57919"/>
        <dbReference type="ChEBI" id="CHEBI:456216"/>
        <dbReference type="EC" id="2.7.1.148"/>
    </reaction>
</comment>
<dbReference type="UniPathway" id="UPA00056">
    <property type="reaction ID" value="UER00094"/>
</dbReference>
<gene>
    <name evidence="10 13" type="primary">ispE</name>
    <name evidence="13" type="ORF">MAGMO_2558</name>
</gene>
<comment type="function">
    <text evidence="10">Catalyzes the phosphorylation of the position 2 hydroxy group of 4-diphosphocytidyl-2C-methyl-D-erythritol.</text>
</comment>
<evidence type="ECO:0000313" key="13">
    <source>
        <dbReference type="EMBL" id="CRH06715.1"/>
    </source>
</evidence>
<dbReference type="GO" id="GO:0019288">
    <property type="term" value="P:isopentenyl diphosphate biosynthetic process, methylerythritol 4-phosphate pathway"/>
    <property type="evidence" value="ECO:0007669"/>
    <property type="project" value="UniProtKB-UniRule"/>
</dbReference>
<dbReference type="NCBIfam" id="TIGR00154">
    <property type="entry name" value="ispE"/>
    <property type="match status" value="1"/>
</dbReference>
<dbReference type="InterPro" id="IPR013750">
    <property type="entry name" value="GHMP_kinase_C_dom"/>
</dbReference>
<dbReference type="PIRSF" id="PIRSF010376">
    <property type="entry name" value="IspE"/>
    <property type="match status" value="1"/>
</dbReference>
<comment type="similarity">
    <text evidence="1 10">Belongs to the GHMP kinase family. IspE subfamily.</text>
</comment>
<keyword evidence="7 10" id="KW-0067">ATP-binding</keyword>
<keyword evidence="8 10" id="KW-0414">Isoprene biosynthesis</keyword>
<dbReference type="SUPFAM" id="SSF55060">
    <property type="entry name" value="GHMP Kinase, C-terminal domain"/>
    <property type="match status" value="1"/>
</dbReference>
<proteinExistence type="inferred from homology"/>
<sequence>MTVQKQLLAPAKINLTLRVVGRRGDGYHLLESIMVYLPLYDTLAFSLRTDRQITLRCEPEVTVAAEENLVFQAAQQLQQQAGVQQGVDIQLKKSIPHGAGLGGGSSDCATTLLALNQLWGVGWSSARLRQLGVTLGADVPIFLLGQGALAEGVGEQLTPIAKLPSWPLVVVNPGVALSTVEVFKAHAKRVAGRYSEPGEGRGWLELPELEPTILCNDLTADATGLCPQVAQALELLNDSGAMAAEMSGSGATVYGVYESRELAQKASEILQAKQPQWLVLQTEILND</sequence>
<dbReference type="Gene3D" id="3.30.70.890">
    <property type="entry name" value="GHMP kinase, C-terminal domain"/>
    <property type="match status" value="1"/>
</dbReference>